<proteinExistence type="predicted"/>
<dbReference type="Proteomes" id="UP000827976">
    <property type="component" value="Chromosome 12"/>
</dbReference>
<evidence type="ECO:0000313" key="2">
    <source>
        <dbReference type="Proteomes" id="UP000827976"/>
    </source>
</evidence>
<protein>
    <submittedName>
        <fullName evidence="1">Uncharacterized protein</fullName>
    </submittedName>
</protein>
<sequence>MIIHTSRRDLDDISIFLLQTRAGIQPYSLTLSKQPSLPDPSLCIIKQQAISITARSDICLSVIHSSNGLLLCRAMVPDGNSYPMFYYIYNPITMKFKHVSISKANNRLRHVVDTILLPDHRVLVLEEEFVFINTTYKYHYHISIYSSTSCVWKTRRKPLDIQGKIDVKIQGVFWNGTANWVSTDHKDGDQHVVSVNTKNYEIRKILLEENEEVNPKYFSYLGESRGQLHLIVHSDYQCLQFSIMEAVRDFSVWRHLYYVDLRSLFWYMISNSVVVEVTPLYVFRGVKEEDDKLLMLVNENMIMSCNLTNMTYYEICNIGKIGRRGIPKCVAFPLNPSFSSAF</sequence>
<name>A0ACB7V254_DIOAL</name>
<accession>A0ACB7V254</accession>
<reference evidence="2" key="1">
    <citation type="journal article" date="2022" name="Nat. Commun.">
        <title>Chromosome evolution and the genetic basis of agronomically important traits in greater yam.</title>
        <authorList>
            <person name="Bredeson J.V."/>
            <person name="Lyons J.B."/>
            <person name="Oniyinde I.O."/>
            <person name="Okereke N.R."/>
            <person name="Kolade O."/>
            <person name="Nnabue I."/>
            <person name="Nwadili C.O."/>
            <person name="Hribova E."/>
            <person name="Parker M."/>
            <person name="Nwogha J."/>
            <person name="Shu S."/>
            <person name="Carlson J."/>
            <person name="Kariba R."/>
            <person name="Muthemba S."/>
            <person name="Knop K."/>
            <person name="Barton G.J."/>
            <person name="Sherwood A.V."/>
            <person name="Lopez-Montes A."/>
            <person name="Asiedu R."/>
            <person name="Jamnadass R."/>
            <person name="Muchugi A."/>
            <person name="Goodstein D."/>
            <person name="Egesi C.N."/>
            <person name="Featherston J."/>
            <person name="Asfaw A."/>
            <person name="Simpson G.G."/>
            <person name="Dolezel J."/>
            <person name="Hendre P.S."/>
            <person name="Van Deynze A."/>
            <person name="Kumar P.L."/>
            <person name="Obidiegwu J.E."/>
            <person name="Bhattacharjee R."/>
            <person name="Rokhsar D.S."/>
        </authorList>
    </citation>
    <scope>NUCLEOTIDE SEQUENCE [LARGE SCALE GENOMIC DNA]</scope>
    <source>
        <strain evidence="2">cv. TDa95/00328</strain>
    </source>
</reference>
<organism evidence="1 2">
    <name type="scientific">Dioscorea alata</name>
    <name type="common">Purple yam</name>
    <dbReference type="NCBI Taxonomy" id="55571"/>
    <lineage>
        <taxon>Eukaryota</taxon>
        <taxon>Viridiplantae</taxon>
        <taxon>Streptophyta</taxon>
        <taxon>Embryophyta</taxon>
        <taxon>Tracheophyta</taxon>
        <taxon>Spermatophyta</taxon>
        <taxon>Magnoliopsida</taxon>
        <taxon>Liliopsida</taxon>
        <taxon>Dioscoreales</taxon>
        <taxon>Dioscoreaceae</taxon>
        <taxon>Dioscorea</taxon>
    </lineage>
</organism>
<gene>
    <name evidence="1" type="ORF">IHE45_12G052600</name>
</gene>
<keyword evidence="2" id="KW-1185">Reference proteome</keyword>
<comment type="caution">
    <text evidence="1">The sequence shown here is derived from an EMBL/GenBank/DDBJ whole genome shotgun (WGS) entry which is preliminary data.</text>
</comment>
<evidence type="ECO:0000313" key="1">
    <source>
        <dbReference type="EMBL" id="KAH7667348.1"/>
    </source>
</evidence>
<dbReference type="EMBL" id="CM037022">
    <property type="protein sequence ID" value="KAH7667348.1"/>
    <property type="molecule type" value="Genomic_DNA"/>
</dbReference>